<evidence type="ECO:0000256" key="1">
    <source>
        <dbReference type="SAM" id="MobiDB-lite"/>
    </source>
</evidence>
<keyword evidence="3" id="KW-1185">Reference proteome</keyword>
<name>A0A3M2LXK0_9ACTN</name>
<sequence>MLLPAGVAAAMVLTSCGGEESSGGIVEGDGWRGALLASAGLDSFTLRDGTEADAEPRVPERADVERFEEALPPTQEFTGVPDEPETVQLDGTYVRQYTELAADTERRLIVQGICDPDGFPEWESRWVEVMDGGSCFWHASMDLESGEILGFTFNGMG</sequence>
<protein>
    <submittedName>
        <fullName evidence="2">Uncharacterized protein</fullName>
    </submittedName>
</protein>
<evidence type="ECO:0000313" key="3">
    <source>
        <dbReference type="Proteomes" id="UP000278673"/>
    </source>
</evidence>
<gene>
    <name evidence="2" type="ORF">EBN88_10160</name>
</gene>
<dbReference type="Proteomes" id="UP000278673">
    <property type="component" value="Unassembled WGS sequence"/>
</dbReference>
<dbReference type="RefSeq" id="WP_122183486.1">
    <property type="nucleotide sequence ID" value="NZ_RFFJ01000040.1"/>
</dbReference>
<reference evidence="2 3" key="1">
    <citation type="submission" date="2018-10" db="EMBL/GenBank/DDBJ databases">
        <title>Isolation, diversity and antifungal activity of actinobacteria from wheat.</title>
        <authorList>
            <person name="Han C."/>
        </authorList>
    </citation>
    <scope>NUCLEOTIDE SEQUENCE [LARGE SCALE GENOMIC DNA]</scope>
    <source>
        <strain evidence="2 3">NEAU-YY642</strain>
    </source>
</reference>
<evidence type="ECO:0000313" key="2">
    <source>
        <dbReference type="EMBL" id="RMI41942.1"/>
    </source>
</evidence>
<dbReference type="AlphaFoldDB" id="A0A3M2LXK0"/>
<accession>A0A3M2LXK0</accession>
<comment type="caution">
    <text evidence="2">The sequence shown here is derived from an EMBL/GenBank/DDBJ whole genome shotgun (WGS) entry which is preliminary data.</text>
</comment>
<feature type="region of interest" description="Disordered" evidence="1">
    <location>
        <begin position="49"/>
        <end position="84"/>
    </location>
</feature>
<proteinExistence type="predicted"/>
<dbReference type="EMBL" id="RFFJ01000040">
    <property type="protein sequence ID" value="RMI41942.1"/>
    <property type="molecule type" value="Genomic_DNA"/>
</dbReference>
<organism evidence="2 3">
    <name type="scientific">Streptomyces triticirhizae</name>
    <dbReference type="NCBI Taxonomy" id="2483353"/>
    <lineage>
        <taxon>Bacteria</taxon>
        <taxon>Bacillati</taxon>
        <taxon>Actinomycetota</taxon>
        <taxon>Actinomycetes</taxon>
        <taxon>Kitasatosporales</taxon>
        <taxon>Streptomycetaceae</taxon>
        <taxon>Streptomyces</taxon>
    </lineage>
</organism>
<feature type="compositionally biased region" description="Basic and acidic residues" evidence="1">
    <location>
        <begin position="49"/>
        <end position="69"/>
    </location>
</feature>